<protein>
    <submittedName>
        <fullName evidence="7">FAD-dependent oxidoreductase</fullName>
    </submittedName>
</protein>
<evidence type="ECO:0000313" key="8">
    <source>
        <dbReference type="Proteomes" id="UP001638015"/>
    </source>
</evidence>
<keyword evidence="3" id="KW-0285">Flavoprotein</keyword>
<keyword evidence="4" id="KW-0274">FAD</keyword>
<dbReference type="InterPro" id="IPR036188">
    <property type="entry name" value="FAD/NAD-bd_sf"/>
</dbReference>
<evidence type="ECO:0000256" key="4">
    <source>
        <dbReference type="ARBA" id="ARBA00022827"/>
    </source>
</evidence>
<dbReference type="PANTHER" id="PTHR42913">
    <property type="entry name" value="APOPTOSIS-INDUCING FACTOR 1"/>
    <property type="match status" value="1"/>
</dbReference>
<sequence length="358" mass="40617">MKKIILAGGGHGHINVLKNLIKNPIKDNKIILITDYKRQYYSGMLAGYIEGIYTEKEISFDVPKLCKMANVCYIEQKIISIDKEKQRVVTESEAYSYDYLSINLGSLSKLNFNTDFKGVTLVKPILNVVNAKKKIINLSKEKQHPKITFIGAGASGVELALSFKAAFPKADISIITARDILKNFNNKAKKSFEKLLYQKGIRVIKNERVMEVRDNKIFTYKNSYNFDHAFVTSGFSGPDVAFDGFMTFGQNYLGVDENLLASKNTLAMGDVATIKKYPSMPKAGVYAIREAPILYENLLKLINGDNDFKAYRPQEKYLQIINCCNKKALANYGNFSKYGKISWMIKDKIDRDYMKVEK</sequence>
<feature type="domain" description="FAD/NAD(P)-binding" evidence="6">
    <location>
        <begin position="3"/>
        <end position="278"/>
    </location>
</feature>
<evidence type="ECO:0000256" key="3">
    <source>
        <dbReference type="ARBA" id="ARBA00022630"/>
    </source>
</evidence>
<dbReference type="PANTHER" id="PTHR42913:SF9">
    <property type="entry name" value="SLR1591 PROTEIN"/>
    <property type="match status" value="1"/>
</dbReference>
<dbReference type="InterPro" id="IPR051169">
    <property type="entry name" value="NADH-Q_oxidoreductase"/>
</dbReference>
<evidence type="ECO:0000259" key="6">
    <source>
        <dbReference type="Pfam" id="PF07992"/>
    </source>
</evidence>
<dbReference type="Gene3D" id="3.50.50.100">
    <property type="match status" value="1"/>
</dbReference>
<dbReference type="SUPFAM" id="SSF51905">
    <property type="entry name" value="FAD/NAD(P)-binding domain"/>
    <property type="match status" value="2"/>
</dbReference>
<dbReference type="EMBL" id="JBGMEH010000006">
    <property type="protein sequence ID" value="MFO3716412.1"/>
    <property type="molecule type" value="Genomic_DNA"/>
</dbReference>
<dbReference type="Proteomes" id="UP001638015">
    <property type="component" value="Unassembled WGS sequence"/>
</dbReference>
<comment type="caution">
    <text evidence="7">The sequence shown here is derived from an EMBL/GenBank/DDBJ whole genome shotgun (WGS) entry which is preliminary data.</text>
</comment>
<dbReference type="InterPro" id="IPR023753">
    <property type="entry name" value="FAD/NAD-binding_dom"/>
</dbReference>
<comment type="cofactor">
    <cofactor evidence="1">
        <name>FAD</name>
        <dbReference type="ChEBI" id="CHEBI:57692"/>
    </cofactor>
</comment>
<evidence type="ECO:0000313" key="7">
    <source>
        <dbReference type="EMBL" id="MFO3716412.1"/>
    </source>
</evidence>
<evidence type="ECO:0000256" key="1">
    <source>
        <dbReference type="ARBA" id="ARBA00001974"/>
    </source>
</evidence>
<evidence type="ECO:0000256" key="5">
    <source>
        <dbReference type="ARBA" id="ARBA00023002"/>
    </source>
</evidence>
<comment type="similarity">
    <text evidence="2">Belongs to the NADH dehydrogenase family.</text>
</comment>
<reference evidence="7 8" key="1">
    <citation type="journal article" date="2025" name="Anaerobe">
        <title>Description of Anaerococcus kampingiae sp. nov., Anaerococcus groningensis sp. nov., Anaerococcus martiniensis sp. nov., and Anaerococcus cruorum sp. nov., isolated from human clinical specimens.</title>
        <authorList>
            <person name="Boiten K.E."/>
            <person name="Meijer J."/>
            <person name="van Wezel E.M."/>
            <person name="Veloo A.C.M."/>
        </authorList>
    </citation>
    <scope>NUCLEOTIDE SEQUENCE [LARGE SCALE GENOMIC DNA]</scope>
    <source>
        <strain evidence="7 8">ENR1039</strain>
    </source>
</reference>
<keyword evidence="8" id="KW-1185">Reference proteome</keyword>
<accession>A0ABW9MX61</accession>
<organism evidence="7 8">
    <name type="scientific">Anaerococcus cruorum</name>
    <dbReference type="NCBI Taxonomy" id="3115617"/>
    <lineage>
        <taxon>Bacteria</taxon>
        <taxon>Bacillati</taxon>
        <taxon>Bacillota</taxon>
        <taxon>Tissierellia</taxon>
        <taxon>Tissierellales</taxon>
        <taxon>Peptoniphilaceae</taxon>
        <taxon>Anaerococcus</taxon>
    </lineage>
</organism>
<gene>
    <name evidence="7" type="ORF">ACCQ40_06375</name>
</gene>
<dbReference type="RefSeq" id="WP_410033082.1">
    <property type="nucleotide sequence ID" value="NZ_JBGMEH010000006.1"/>
</dbReference>
<evidence type="ECO:0000256" key="2">
    <source>
        <dbReference type="ARBA" id="ARBA00005272"/>
    </source>
</evidence>
<dbReference type="Pfam" id="PF07992">
    <property type="entry name" value="Pyr_redox_2"/>
    <property type="match status" value="1"/>
</dbReference>
<keyword evidence="5" id="KW-0560">Oxidoreductase</keyword>
<name>A0ABW9MX61_9FIRM</name>
<proteinExistence type="inferred from homology"/>